<protein>
    <submittedName>
        <fullName evidence="2">Glutamic acid-rich protein-like</fullName>
    </submittedName>
</protein>
<evidence type="ECO:0000313" key="3">
    <source>
        <dbReference type="Proteomes" id="UP001237642"/>
    </source>
</evidence>
<sequence>MAQTSNILLELEAEKSAPSSIESKLLFCVNDDLRRQIPKPIQPEKKPTIRPVPKSQVLDKLKDFLPVMSEANKKLQLAAMDNTKVFDIESLEDDDSPHIEMDLMLGVADLNTPEAIAAAESAVNGNQPVLSFAATSESSDSSDEDDKDDNYSESTSDDEEHKEQSGCDEDDQGKDDRKLKCLPVNMKRAKSVGKESYDELRNKQSSKRPKIVEL</sequence>
<dbReference type="GO" id="GO:0000492">
    <property type="term" value="P:box C/D snoRNP assembly"/>
    <property type="evidence" value="ECO:0007669"/>
    <property type="project" value="InterPro"/>
</dbReference>
<proteinExistence type="predicted"/>
<reference evidence="2" key="1">
    <citation type="submission" date="2023-02" db="EMBL/GenBank/DDBJ databases">
        <title>Genome of toxic invasive species Heracleum sosnowskyi carries increased number of genes despite the absence of recent whole-genome duplications.</title>
        <authorList>
            <person name="Schelkunov M."/>
            <person name="Shtratnikova V."/>
            <person name="Makarenko M."/>
            <person name="Klepikova A."/>
            <person name="Omelchenko D."/>
            <person name="Novikova G."/>
            <person name="Obukhova E."/>
            <person name="Bogdanov V."/>
            <person name="Penin A."/>
            <person name="Logacheva M."/>
        </authorList>
    </citation>
    <scope>NUCLEOTIDE SEQUENCE</scope>
    <source>
        <strain evidence="2">Hsosn_3</strain>
        <tissue evidence="2">Leaf</tissue>
    </source>
</reference>
<dbReference type="PANTHER" id="PTHR28674:SF1">
    <property type="entry name" value="NOP PROTEIN CHAPERONE 1"/>
    <property type="match status" value="1"/>
</dbReference>
<name>A0AAD8MJL3_9APIA</name>
<dbReference type="Proteomes" id="UP001237642">
    <property type="component" value="Unassembled WGS sequence"/>
</dbReference>
<comment type="caution">
    <text evidence="2">The sequence shown here is derived from an EMBL/GenBank/DDBJ whole genome shotgun (WGS) entry which is preliminary data.</text>
</comment>
<feature type="compositionally biased region" description="Basic and acidic residues" evidence="1">
    <location>
        <begin position="192"/>
        <end position="202"/>
    </location>
</feature>
<dbReference type="AlphaFoldDB" id="A0AAD8MJL3"/>
<dbReference type="Pfam" id="PF15370">
    <property type="entry name" value="NOPCHAP1"/>
    <property type="match status" value="1"/>
</dbReference>
<evidence type="ECO:0000313" key="2">
    <source>
        <dbReference type="EMBL" id="KAK1375781.1"/>
    </source>
</evidence>
<reference evidence="2" key="2">
    <citation type="submission" date="2023-05" db="EMBL/GenBank/DDBJ databases">
        <authorList>
            <person name="Schelkunov M.I."/>
        </authorList>
    </citation>
    <scope>NUCLEOTIDE SEQUENCE</scope>
    <source>
        <strain evidence="2">Hsosn_3</strain>
        <tissue evidence="2">Leaf</tissue>
    </source>
</reference>
<keyword evidence="3" id="KW-1185">Reference proteome</keyword>
<gene>
    <name evidence="2" type="ORF">POM88_031974</name>
</gene>
<organism evidence="2 3">
    <name type="scientific">Heracleum sosnowskyi</name>
    <dbReference type="NCBI Taxonomy" id="360622"/>
    <lineage>
        <taxon>Eukaryota</taxon>
        <taxon>Viridiplantae</taxon>
        <taxon>Streptophyta</taxon>
        <taxon>Embryophyta</taxon>
        <taxon>Tracheophyta</taxon>
        <taxon>Spermatophyta</taxon>
        <taxon>Magnoliopsida</taxon>
        <taxon>eudicotyledons</taxon>
        <taxon>Gunneridae</taxon>
        <taxon>Pentapetalae</taxon>
        <taxon>asterids</taxon>
        <taxon>campanulids</taxon>
        <taxon>Apiales</taxon>
        <taxon>Apiaceae</taxon>
        <taxon>Apioideae</taxon>
        <taxon>apioid superclade</taxon>
        <taxon>Tordylieae</taxon>
        <taxon>Tordyliinae</taxon>
        <taxon>Heracleum</taxon>
    </lineage>
</organism>
<feature type="compositionally biased region" description="Basic residues" evidence="1">
    <location>
        <begin position="204"/>
        <end position="214"/>
    </location>
</feature>
<dbReference type="GO" id="GO:0062064">
    <property type="term" value="F:box C/D methylation guide snoRNP complex binding"/>
    <property type="evidence" value="ECO:0007669"/>
    <property type="project" value="TreeGrafter"/>
</dbReference>
<accession>A0AAD8MJL3</accession>
<feature type="region of interest" description="Disordered" evidence="1">
    <location>
        <begin position="132"/>
        <end position="214"/>
    </location>
</feature>
<evidence type="ECO:0000256" key="1">
    <source>
        <dbReference type="SAM" id="MobiDB-lite"/>
    </source>
</evidence>
<dbReference type="EMBL" id="JAUIZM010000007">
    <property type="protein sequence ID" value="KAK1375781.1"/>
    <property type="molecule type" value="Genomic_DNA"/>
</dbReference>
<dbReference type="InterPro" id="IPR027921">
    <property type="entry name" value="NOPCHAP1"/>
</dbReference>
<dbReference type="PANTHER" id="PTHR28674">
    <property type="entry name" value="SIMILAR TO DNA SEGMENT, CHR 10, WAYNE STATE UNIVERSITY 102,-EXPRESSED"/>
    <property type="match status" value="1"/>
</dbReference>